<dbReference type="EMBL" id="LJIJ01000245">
    <property type="protein sequence ID" value="ODM99934.1"/>
    <property type="molecule type" value="Genomic_DNA"/>
</dbReference>
<dbReference type="OrthoDB" id="47475at2759"/>
<dbReference type="GO" id="GO:0016579">
    <property type="term" value="P:protein deubiquitination"/>
    <property type="evidence" value="ECO:0007669"/>
    <property type="project" value="InterPro"/>
</dbReference>
<evidence type="ECO:0000313" key="4">
    <source>
        <dbReference type="Proteomes" id="UP000094527"/>
    </source>
</evidence>
<name>A0A1D2N4F2_ORCCI</name>
<dbReference type="PANTHER" id="PTHR24006:SF937">
    <property type="entry name" value="UBIQUITIN CARBOXYL-TERMINAL HYDROLASE"/>
    <property type="match status" value="1"/>
</dbReference>
<proteinExistence type="inferred from homology"/>
<dbReference type="STRING" id="48709.A0A1D2N4F2"/>
<dbReference type="AlphaFoldDB" id="A0A1D2N4F2"/>
<gene>
    <name evidence="3" type="ORF">Ocin01_06746</name>
</gene>
<dbReference type="PROSITE" id="PS50235">
    <property type="entry name" value="USP_3"/>
    <property type="match status" value="1"/>
</dbReference>
<organism evidence="3 4">
    <name type="scientific">Orchesella cincta</name>
    <name type="common">Springtail</name>
    <name type="synonym">Podura cincta</name>
    <dbReference type="NCBI Taxonomy" id="48709"/>
    <lineage>
        <taxon>Eukaryota</taxon>
        <taxon>Metazoa</taxon>
        <taxon>Ecdysozoa</taxon>
        <taxon>Arthropoda</taxon>
        <taxon>Hexapoda</taxon>
        <taxon>Collembola</taxon>
        <taxon>Entomobryomorpha</taxon>
        <taxon>Entomobryoidea</taxon>
        <taxon>Orchesellidae</taxon>
        <taxon>Orchesellinae</taxon>
        <taxon>Orchesella</taxon>
    </lineage>
</organism>
<dbReference type="GO" id="GO:0004843">
    <property type="term" value="F:cysteine-type deubiquitinase activity"/>
    <property type="evidence" value="ECO:0007669"/>
    <property type="project" value="InterPro"/>
</dbReference>
<reference evidence="3 4" key="1">
    <citation type="journal article" date="2016" name="Genome Biol. Evol.">
        <title>Gene Family Evolution Reflects Adaptation to Soil Environmental Stressors in the Genome of the Collembolan Orchesella cincta.</title>
        <authorList>
            <person name="Faddeeva-Vakhrusheva A."/>
            <person name="Derks M.F."/>
            <person name="Anvar S.Y."/>
            <person name="Agamennone V."/>
            <person name="Suring W."/>
            <person name="Smit S."/>
            <person name="van Straalen N.M."/>
            <person name="Roelofs D."/>
        </authorList>
    </citation>
    <scope>NUCLEOTIDE SEQUENCE [LARGE SCALE GENOMIC DNA]</scope>
    <source>
        <tissue evidence="3">Mixed pool</tissue>
    </source>
</reference>
<feature type="domain" description="USP" evidence="2">
    <location>
        <begin position="1"/>
        <end position="289"/>
    </location>
</feature>
<dbReference type="InterPro" id="IPR050164">
    <property type="entry name" value="Peptidase_C19"/>
</dbReference>
<dbReference type="SUPFAM" id="SSF54001">
    <property type="entry name" value="Cysteine proteinases"/>
    <property type="match status" value="1"/>
</dbReference>
<keyword evidence="3" id="KW-0378">Hydrolase</keyword>
<evidence type="ECO:0000256" key="1">
    <source>
        <dbReference type="ARBA" id="ARBA00009085"/>
    </source>
</evidence>
<dbReference type="PANTHER" id="PTHR24006">
    <property type="entry name" value="UBIQUITIN CARBOXYL-TERMINAL HYDROLASE"/>
    <property type="match status" value="1"/>
</dbReference>
<dbReference type="InterPro" id="IPR038765">
    <property type="entry name" value="Papain-like_cys_pep_sf"/>
</dbReference>
<comment type="caution">
    <text evidence="3">The sequence shown here is derived from an EMBL/GenBank/DDBJ whole genome shotgun (WGS) entry which is preliminary data.</text>
</comment>
<comment type="similarity">
    <text evidence="1">Belongs to the peptidase C19 family.</text>
</comment>
<dbReference type="PROSITE" id="PS00973">
    <property type="entry name" value="USP_2"/>
    <property type="match status" value="1"/>
</dbReference>
<dbReference type="InterPro" id="IPR028889">
    <property type="entry name" value="USP"/>
</dbReference>
<dbReference type="GO" id="GO:0005634">
    <property type="term" value="C:nucleus"/>
    <property type="evidence" value="ECO:0007669"/>
    <property type="project" value="TreeGrafter"/>
</dbReference>
<keyword evidence="4" id="KW-1185">Reference proteome</keyword>
<accession>A0A1D2N4F2</accession>
<protein>
    <submittedName>
        <fullName evidence="3">Ubiquitin carboxyl-terminal hydrolase nonstop</fullName>
    </submittedName>
</protein>
<evidence type="ECO:0000313" key="3">
    <source>
        <dbReference type="EMBL" id="ODM99934.1"/>
    </source>
</evidence>
<dbReference type="InterPro" id="IPR018200">
    <property type="entry name" value="USP_CS"/>
</dbReference>
<dbReference type="Proteomes" id="UP000094527">
    <property type="component" value="Unassembled WGS sequence"/>
</dbReference>
<dbReference type="GO" id="GO:0005829">
    <property type="term" value="C:cytosol"/>
    <property type="evidence" value="ECO:0007669"/>
    <property type="project" value="TreeGrafter"/>
</dbReference>
<evidence type="ECO:0000259" key="2">
    <source>
        <dbReference type="PROSITE" id="PS50235"/>
    </source>
</evidence>
<dbReference type="Gene3D" id="3.90.70.10">
    <property type="entry name" value="Cysteine proteinases"/>
    <property type="match status" value="2"/>
</dbReference>
<dbReference type="InterPro" id="IPR001394">
    <property type="entry name" value="Peptidase_C19_UCH"/>
</dbReference>
<sequence length="305" mass="35363">MIVCDLMSGQLFCFKCSDYIFEPDVMTLNDTNWRRAYQTRGIPYEPMMNGVPFADRFLRYGGTPGTCLVPKATFGMRGLSLIHTPLLRDFFLSSKIDCKSEKHDSKQQKPCIITPLFELFQEFYNGSKTALSLHNLLPKIWDNAAHLAGYEQQDAHEFFIGYFGCPPSSFCIPFCWIRVQLCSRRDIPRSATVCCDVYRLRRFEHQLCKKIDTCVRFPEKLDLTPFTTHKKYYLYAVVNHIGSFEGGHYYAYIKHGNNKWFKCDDHIITHASRDEVLNSPGYLLFYHKAILSYDEVANQIALSID</sequence>
<dbReference type="Pfam" id="PF00443">
    <property type="entry name" value="UCH"/>
    <property type="match status" value="2"/>
</dbReference>